<dbReference type="EMBL" id="MU005765">
    <property type="protein sequence ID" value="KAF2713482.1"/>
    <property type="molecule type" value="Genomic_DNA"/>
</dbReference>
<dbReference type="PANTHER" id="PTHR35606:SF4">
    <property type="entry name" value="CELLULOSE-BINDING FAMILY II PROTEIN"/>
    <property type="match status" value="1"/>
</dbReference>
<dbReference type="PANTHER" id="PTHR35606">
    <property type="entry name" value="CELLULOSE-BINDING FAMILY II PROTEIN"/>
    <property type="match status" value="1"/>
</dbReference>
<dbReference type="AlphaFoldDB" id="A0A6G1KLX4"/>
<feature type="signal peptide" evidence="1">
    <location>
        <begin position="1"/>
        <end position="20"/>
    </location>
</feature>
<evidence type="ECO:0000256" key="1">
    <source>
        <dbReference type="SAM" id="SignalP"/>
    </source>
</evidence>
<gene>
    <name evidence="2" type="ORF">K504DRAFT_487880</name>
</gene>
<dbReference type="Proteomes" id="UP000799428">
    <property type="component" value="Unassembled WGS sequence"/>
</dbReference>
<name>A0A6G1KLX4_9PLEO</name>
<sequence length="306" mass="34455">MVRLDAALAFSALGLGGVLAHPTIKHLDTIKHIDRRVCNLEERNPLVHKPLTSRATIPKATTWDPPASMVTGLDQQTMKENPDGLKDLNWITDQLMVNKGNINYCIRWANERKSTEAARAATVKALQRSWQKWFDVLVGYDGFPLTEVKINVNGYGVKDKSLLEGSTAGLNIYTDVDSDGVPNCDTRCYRGAHLDGDLSGCPGGEQNRYDIYLQLDKKLEGQFGGFGYNWGEELGPDYFLDNLETENIHILLHEIGHGFGLLDFYDWVPEGQTSFVMMAGSATEITEFDAWMLRDWWRKLKAVRGW</sequence>
<feature type="chain" id="PRO_5026260076" evidence="1">
    <location>
        <begin position="21"/>
        <end position="306"/>
    </location>
</feature>
<protein>
    <submittedName>
        <fullName evidence="2">Uncharacterized protein</fullName>
    </submittedName>
</protein>
<dbReference type="SUPFAM" id="SSF55486">
    <property type="entry name" value="Metalloproteases ('zincins'), catalytic domain"/>
    <property type="match status" value="1"/>
</dbReference>
<keyword evidence="3" id="KW-1185">Reference proteome</keyword>
<accession>A0A6G1KLX4</accession>
<dbReference type="OrthoDB" id="94998at2759"/>
<evidence type="ECO:0000313" key="2">
    <source>
        <dbReference type="EMBL" id="KAF2713482.1"/>
    </source>
</evidence>
<keyword evidence="1" id="KW-0732">Signal</keyword>
<organism evidence="2 3">
    <name type="scientific">Pleomassaria siparia CBS 279.74</name>
    <dbReference type="NCBI Taxonomy" id="1314801"/>
    <lineage>
        <taxon>Eukaryota</taxon>
        <taxon>Fungi</taxon>
        <taxon>Dikarya</taxon>
        <taxon>Ascomycota</taxon>
        <taxon>Pezizomycotina</taxon>
        <taxon>Dothideomycetes</taxon>
        <taxon>Pleosporomycetidae</taxon>
        <taxon>Pleosporales</taxon>
        <taxon>Pleomassariaceae</taxon>
        <taxon>Pleomassaria</taxon>
    </lineage>
</organism>
<proteinExistence type="predicted"/>
<evidence type="ECO:0000313" key="3">
    <source>
        <dbReference type="Proteomes" id="UP000799428"/>
    </source>
</evidence>
<reference evidence="2" key="1">
    <citation type="journal article" date="2020" name="Stud. Mycol.">
        <title>101 Dothideomycetes genomes: a test case for predicting lifestyles and emergence of pathogens.</title>
        <authorList>
            <person name="Haridas S."/>
            <person name="Albert R."/>
            <person name="Binder M."/>
            <person name="Bloem J."/>
            <person name="Labutti K."/>
            <person name="Salamov A."/>
            <person name="Andreopoulos B."/>
            <person name="Baker S."/>
            <person name="Barry K."/>
            <person name="Bills G."/>
            <person name="Bluhm B."/>
            <person name="Cannon C."/>
            <person name="Castanera R."/>
            <person name="Culley D."/>
            <person name="Daum C."/>
            <person name="Ezra D."/>
            <person name="Gonzalez J."/>
            <person name="Henrissat B."/>
            <person name="Kuo A."/>
            <person name="Liang C."/>
            <person name="Lipzen A."/>
            <person name="Lutzoni F."/>
            <person name="Magnuson J."/>
            <person name="Mondo S."/>
            <person name="Nolan M."/>
            <person name="Ohm R."/>
            <person name="Pangilinan J."/>
            <person name="Park H.-J."/>
            <person name="Ramirez L."/>
            <person name="Alfaro M."/>
            <person name="Sun H."/>
            <person name="Tritt A."/>
            <person name="Yoshinaga Y."/>
            <person name="Zwiers L.-H."/>
            <person name="Turgeon B."/>
            <person name="Goodwin S."/>
            <person name="Spatafora J."/>
            <person name="Crous P."/>
            <person name="Grigoriev I."/>
        </authorList>
    </citation>
    <scope>NUCLEOTIDE SEQUENCE</scope>
    <source>
        <strain evidence="2">CBS 279.74</strain>
    </source>
</reference>